<evidence type="ECO:0000259" key="1">
    <source>
        <dbReference type="PROSITE" id="PS50127"/>
    </source>
</evidence>
<dbReference type="Proteomes" id="UP000515154">
    <property type="component" value="Unplaced"/>
</dbReference>
<keyword evidence="2" id="KW-1185">Reference proteome</keyword>
<protein>
    <submittedName>
        <fullName evidence="3">Ubiquitin-conjugating enzyme E2 A-like</fullName>
    </submittedName>
</protein>
<dbReference type="SUPFAM" id="SSF54495">
    <property type="entry name" value="UBC-like"/>
    <property type="match status" value="1"/>
</dbReference>
<dbReference type="KEGG" id="osn:118761300"/>
<evidence type="ECO:0000313" key="2">
    <source>
        <dbReference type="Proteomes" id="UP000515154"/>
    </source>
</evidence>
<sequence>MFHPNGTAVESVLVYADGNICLDILNSKWSPTFDVGAILTSIQSLLDDPFIQSPANYQAATLYTQNKREYNKIVSELIESNLTPCEEESENEDEQVDS</sequence>
<proteinExistence type="predicted"/>
<gene>
    <name evidence="3" type="primary">LOC118761300</name>
</gene>
<dbReference type="Pfam" id="PF00179">
    <property type="entry name" value="UQ_con"/>
    <property type="match status" value="1"/>
</dbReference>
<accession>A0A7E6EI44</accession>
<dbReference type="InterPro" id="IPR050113">
    <property type="entry name" value="Ub_conjugating_enzyme"/>
</dbReference>
<dbReference type="RefSeq" id="XP_036354983.1">
    <property type="nucleotide sequence ID" value="XM_036499090.1"/>
</dbReference>
<reference evidence="3" key="1">
    <citation type="submission" date="2025-08" db="UniProtKB">
        <authorList>
            <consortium name="RefSeq"/>
        </authorList>
    </citation>
    <scope>IDENTIFICATION</scope>
</reference>
<organism evidence="2 3">
    <name type="scientific">Octopus sinensis</name>
    <name type="common">East Asian common octopus</name>
    <dbReference type="NCBI Taxonomy" id="2607531"/>
    <lineage>
        <taxon>Eukaryota</taxon>
        <taxon>Metazoa</taxon>
        <taxon>Spiralia</taxon>
        <taxon>Lophotrochozoa</taxon>
        <taxon>Mollusca</taxon>
        <taxon>Cephalopoda</taxon>
        <taxon>Coleoidea</taxon>
        <taxon>Octopodiformes</taxon>
        <taxon>Octopoda</taxon>
        <taxon>Incirrata</taxon>
        <taxon>Octopodidae</taxon>
        <taxon>Octopus</taxon>
    </lineage>
</organism>
<feature type="domain" description="UBC core" evidence="1">
    <location>
        <begin position="1"/>
        <end position="83"/>
    </location>
</feature>
<dbReference type="Gene3D" id="3.10.110.10">
    <property type="entry name" value="Ubiquitin Conjugating Enzyme"/>
    <property type="match status" value="1"/>
</dbReference>
<dbReference type="AlphaFoldDB" id="A0A7E6EI44"/>
<dbReference type="PANTHER" id="PTHR24067">
    <property type="entry name" value="UBIQUITIN-CONJUGATING ENZYME E2"/>
    <property type="match status" value="1"/>
</dbReference>
<evidence type="ECO:0000313" key="3">
    <source>
        <dbReference type="RefSeq" id="XP_036354983.1"/>
    </source>
</evidence>
<dbReference type="PROSITE" id="PS50127">
    <property type="entry name" value="UBC_2"/>
    <property type="match status" value="1"/>
</dbReference>
<dbReference type="InterPro" id="IPR000608">
    <property type="entry name" value="UBC"/>
</dbReference>
<name>A0A7E6EI44_9MOLL</name>
<dbReference type="InterPro" id="IPR016135">
    <property type="entry name" value="UBQ-conjugating_enzyme/RWD"/>
</dbReference>